<dbReference type="HOGENOM" id="CLU_1467529_0_0_0"/>
<dbReference type="EMBL" id="CP003379">
    <property type="protein sequence ID" value="AFL87847.1"/>
    <property type="molecule type" value="Genomic_DNA"/>
</dbReference>
<dbReference type="RefSeq" id="WP_014785416.1">
    <property type="nucleotide sequence ID" value="NC_018014.1"/>
</dbReference>
<dbReference type="OrthoDB" id="115249at2"/>
<keyword evidence="1" id="KW-0812">Transmembrane</keyword>
<dbReference type="STRING" id="926566.Terro_1540"/>
<dbReference type="Proteomes" id="UP000006056">
    <property type="component" value="Chromosome"/>
</dbReference>
<keyword evidence="1" id="KW-1133">Transmembrane helix</keyword>
<feature type="transmembrane region" description="Helical" evidence="1">
    <location>
        <begin position="100"/>
        <end position="118"/>
    </location>
</feature>
<evidence type="ECO:0000313" key="3">
    <source>
        <dbReference type="Proteomes" id="UP000006056"/>
    </source>
</evidence>
<feature type="transmembrane region" description="Helical" evidence="1">
    <location>
        <begin position="23"/>
        <end position="39"/>
    </location>
</feature>
<keyword evidence="1" id="KW-0472">Membrane</keyword>
<dbReference type="eggNOG" id="ENOG5033UT5">
    <property type="taxonomic scope" value="Bacteria"/>
</dbReference>
<sequence>MANVIPPPSPAYDPRYVPPPVRLHWGWVLALSLLTRGYFNSIWMVVQANWIKRVTGREDVLWWSIANVAMLPVLVIIGIMAGVTMALVPHLGANDGSSSTLLVGANVLGTVLYLAVYVKTVFTLREALELPPIGIPLGGVMTFLFSGIYFQYMLHDHVVPGPEEVYGTMQPPAYVPVASPEPRA</sequence>
<name>I3ZF29_TERRK</name>
<accession>I3ZF29</accession>
<feature type="transmembrane region" description="Helical" evidence="1">
    <location>
        <begin position="130"/>
        <end position="152"/>
    </location>
</feature>
<reference evidence="2 3" key="1">
    <citation type="submission" date="2012-06" db="EMBL/GenBank/DDBJ databases">
        <title>Complete genome of Terriglobus roseus DSM 18391.</title>
        <authorList>
            <consortium name="US DOE Joint Genome Institute (JGI-PGF)"/>
            <person name="Lucas S."/>
            <person name="Copeland A."/>
            <person name="Lapidus A."/>
            <person name="Glavina del Rio T."/>
            <person name="Dalin E."/>
            <person name="Tice H."/>
            <person name="Bruce D."/>
            <person name="Goodwin L."/>
            <person name="Pitluck S."/>
            <person name="Peters L."/>
            <person name="Mikhailova N."/>
            <person name="Munk A.C.C."/>
            <person name="Kyrpides N."/>
            <person name="Mavromatis K."/>
            <person name="Ivanova N."/>
            <person name="Brettin T."/>
            <person name="Detter J.C."/>
            <person name="Han C."/>
            <person name="Larimer F."/>
            <person name="Land M."/>
            <person name="Hauser L."/>
            <person name="Markowitz V."/>
            <person name="Cheng J.-F."/>
            <person name="Hugenholtz P."/>
            <person name="Woyke T."/>
            <person name="Wu D."/>
            <person name="Brambilla E."/>
            <person name="Klenk H.-P."/>
            <person name="Eisen J.A."/>
        </authorList>
    </citation>
    <scope>NUCLEOTIDE SEQUENCE [LARGE SCALE GENOMIC DNA]</scope>
    <source>
        <strain evidence="3">DSM 18391 / NRRL B-41598 / KBS 63</strain>
    </source>
</reference>
<evidence type="ECO:0008006" key="4">
    <source>
        <dbReference type="Google" id="ProtNLM"/>
    </source>
</evidence>
<evidence type="ECO:0000313" key="2">
    <source>
        <dbReference type="EMBL" id="AFL87847.1"/>
    </source>
</evidence>
<keyword evidence="3" id="KW-1185">Reference proteome</keyword>
<proteinExistence type="predicted"/>
<dbReference type="AlphaFoldDB" id="I3ZF29"/>
<protein>
    <recommendedName>
        <fullName evidence="4">DUF4234 domain-containing protein</fullName>
    </recommendedName>
</protein>
<evidence type="ECO:0000256" key="1">
    <source>
        <dbReference type="SAM" id="Phobius"/>
    </source>
</evidence>
<feature type="transmembrane region" description="Helical" evidence="1">
    <location>
        <begin position="60"/>
        <end position="88"/>
    </location>
</feature>
<gene>
    <name evidence="2" type="ordered locus">Terro_1540</name>
</gene>
<dbReference type="KEGG" id="trs:Terro_1540"/>
<organism evidence="2 3">
    <name type="scientific">Terriglobus roseus (strain DSM 18391 / NRRL B-41598 / KBS 63)</name>
    <dbReference type="NCBI Taxonomy" id="926566"/>
    <lineage>
        <taxon>Bacteria</taxon>
        <taxon>Pseudomonadati</taxon>
        <taxon>Acidobacteriota</taxon>
        <taxon>Terriglobia</taxon>
        <taxon>Terriglobales</taxon>
        <taxon>Acidobacteriaceae</taxon>
        <taxon>Terriglobus</taxon>
    </lineage>
</organism>